<name>A0A3P8MD37_TSUPA</name>
<evidence type="ECO:0000313" key="3">
    <source>
        <dbReference type="EMBL" id="VDR38403.1"/>
    </source>
</evidence>
<organism evidence="3 4">
    <name type="scientific">Tsukamurella paurometabola</name>
    <name type="common">Corynebacterium paurometabolum</name>
    <dbReference type="NCBI Taxonomy" id="2061"/>
    <lineage>
        <taxon>Bacteria</taxon>
        <taxon>Bacillati</taxon>
        <taxon>Actinomycetota</taxon>
        <taxon>Actinomycetes</taxon>
        <taxon>Mycobacteriales</taxon>
        <taxon>Tsukamurellaceae</taxon>
        <taxon>Tsukamurella</taxon>
    </lineage>
</organism>
<reference evidence="2 5" key="2">
    <citation type="submission" date="2021-04" db="EMBL/GenBank/DDBJ databases">
        <title>Whole genome sequence analysis of a thiophenic sulfur metabolizing bacteria.</title>
        <authorList>
            <person name="Akhtar N."/>
            <person name="Akram J."/>
            <person name="Aslam A."/>
        </authorList>
    </citation>
    <scope>NUCLEOTIDE SEQUENCE [LARGE SCALE GENOMIC DNA]</scope>
    <source>
        <strain evidence="2 5">3OW</strain>
    </source>
</reference>
<feature type="region of interest" description="Disordered" evidence="1">
    <location>
        <begin position="1"/>
        <end position="25"/>
    </location>
</feature>
<gene>
    <name evidence="2" type="ORF">KFZ73_11150</name>
    <name evidence="3" type="ORF">NCTC10741_01523</name>
</gene>
<sequence>MGKAAPPQGGGEGEDRPLSRAQEAGLDAALAEYRDRMYAQWSAPDGFTADSPLGDRRIAAAIRAAASPAPPRRRRRYALGAAAAAVGVLAVTVALTTVREAPAEPDTGVLLAAATPGGDRGPFAEGTALTRCLDAASVPARQRTLLGAGPMRVRNDHATVLLLPGSRLGDVRLLAVTPECAQGEASSVLVDRVLSGGGAARAATP</sequence>
<proteinExistence type="predicted"/>
<accession>A0A3P8MD37</accession>
<dbReference type="RefSeq" id="WP_126195667.1">
    <property type="nucleotide sequence ID" value="NZ_CP085954.1"/>
</dbReference>
<evidence type="ECO:0000313" key="5">
    <source>
        <dbReference type="Proteomes" id="UP000676853"/>
    </source>
</evidence>
<evidence type="ECO:0000256" key="1">
    <source>
        <dbReference type="SAM" id="MobiDB-lite"/>
    </source>
</evidence>
<dbReference type="Proteomes" id="UP000271626">
    <property type="component" value="Chromosome"/>
</dbReference>
<evidence type="ECO:0000313" key="2">
    <source>
        <dbReference type="EMBL" id="MBS4101794.1"/>
    </source>
</evidence>
<protein>
    <recommendedName>
        <fullName evidence="6">Anti-sigma-M factor RsmA</fullName>
    </recommendedName>
</protein>
<dbReference type="Proteomes" id="UP000676853">
    <property type="component" value="Unassembled WGS sequence"/>
</dbReference>
<evidence type="ECO:0000313" key="4">
    <source>
        <dbReference type="Proteomes" id="UP000271626"/>
    </source>
</evidence>
<dbReference type="EMBL" id="JAGXOE010000022">
    <property type="protein sequence ID" value="MBS4101794.1"/>
    <property type="molecule type" value="Genomic_DNA"/>
</dbReference>
<dbReference type="EMBL" id="LR131273">
    <property type="protein sequence ID" value="VDR38403.1"/>
    <property type="molecule type" value="Genomic_DNA"/>
</dbReference>
<evidence type="ECO:0008006" key="6">
    <source>
        <dbReference type="Google" id="ProtNLM"/>
    </source>
</evidence>
<keyword evidence="5" id="KW-1185">Reference proteome</keyword>
<reference evidence="3 4" key="1">
    <citation type="submission" date="2018-12" db="EMBL/GenBank/DDBJ databases">
        <authorList>
            <consortium name="Pathogen Informatics"/>
        </authorList>
    </citation>
    <scope>NUCLEOTIDE SEQUENCE [LARGE SCALE GENOMIC DNA]</scope>
    <source>
        <strain evidence="3 4">NCTC10741</strain>
    </source>
</reference>
<dbReference type="OrthoDB" id="4775587at2"/>
<dbReference type="AlphaFoldDB" id="A0A3P8MD37"/>